<gene>
    <name evidence="2" type="ORF">G9C98_003025</name>
</gene>
<comment type="caution">
    <text evidence="2">The sequence shown here is derived from an EMBL/GenBank/DDBJ whole genome shotgun (WGS) entry which is preliminary data.</text>
</comment>
<organism evidence="2 3">
    <name type="scientific">Cotesia typhae</name>
    <dbReference type="NCBI Taxonomy" id="2053667"/>
    <lineage>
        <taxon>Eukaryota</taxon>
        <taxon>Metazoa</taxon>
        <taxon>Ecdysozoa</taxon>
        <taxon>Arthropoda</taxon>
        <taxon>Hexapoda</taxon>
        <taxon>Insecta</taxon>
        <taxon>Pterygota</taxon>
        <taxon>Neoptera</taxon>
        <taxon>Endopterygota</taxon>
        <taxon>Hymenoptera</taxon>
        <taxon>Apocrita</taxon>
        <taxon>Ichneumonoidea</taxon>
        <taxon>Braconidae</taxon>
        <taxon>Microgastrinae</taxon>
        <taxon>Cotesia</taxon>
    </lineage>
</organism>
<feature type="transmembrane region" description="Helical" evidence="1">
    <location>
        <begin position="6"/>
        <end position="25"/>
    </location>
</feature>
<reference evidence="2" key="2">
    <citation type="submission" date="2021-04" db="EMBL/GenBank/DDBJ databases">
        <title>Genome-wide patterns of bracovirus chromosomal integration into multiple host tissues during parasitism.</title>
        <authorList>
            <person name="Chebbi M.A.C."/>
        </authorList>
    </citation>
    <scope>NUCLEOTIDE SEQUENCE</scope>
    <source>
        <tissue evidence="2">Whole body</tissue>
    </source>
</reference>
<evidence type="ECO:0000313" key="2">
    <source>
        <dbReference type="EMBL" id="KAG8035899.1"/>
    </source>
</evidence>
<accession>A0A8J5V6P4</accession>
<reference evidence="2" key="1">
    <citation type="submission" date="2020-03" db="EMBL/GenBank/DDBJ databases">
        <authorList>
            <person name="Chebbi M.A."/>
            <person name="Drezen J.M."/>
        </authorList>
    </citation>
    <scope>NUCLEOTIDE SEQUENCE</scope>
    <source>
        <tissue evidence="2">Whole body</tissue>
    </source>
</reference>
<dbReference type="AlphaFoldDB" id="A0A8J5V6P4"/>
<dbReference type="OrthoDB" id="7672748at2759"/>
<protein>
    <submittedName>
        <fullName evidence="2">Uncharacterized protein</fullName>
    </submittedName>
</protein>
<evidence type="ECO:0000313" key="3">
    <source>
        <dbReference type="Proteomes" id="UP000729913"/>
    </source>
</evidence>
<keyword evidence="1" id="KW-0472">Membrane</keyword>
<evidence type="ECO:0000256" key="1">
    <source>
        <dbReference type="SAM" id="Phobius"/>
    </source>
</evidence>
<dbReference type="Proteomes" id="UP000729913">
    <property type="component" value="Unassembled WGS sequence"/>
</dbReference>
<keyword evidence="3" id="KW-1185">Reference proteome</keyword>
<name>A0A8J5V6P4_9HYME</name>
<dbReference type="EMBL" id="JAAOIC020000052">
    <property type="protein sequence ID" value="KAG8035899.1"/>
    <property type="molecule type" value="Genomic_DNA"/>
</dbReference>
<sequence>MKFQKFFLIGLATGILVGAITWAILSKRKIPDDPRIIPIKQALILSRVVLSSELISRIDANSSRLKNFADQAYPGWDQSTDQLKKLALFAIKLLDFWATYGRKKSRNYPEIVESVVTQVVKKLKQSNMSKVPWGDNWYPFSSLVTRMLVMYEYVGDDPQLKRACHDQVIRIIPSVGTTHEFPDSDDFNTMNIFFTAVPRLCSNYMFNLNAYNVDIKTSAFIKIQKFLSFEEVKVDQPQTGVYRDLSWIHFTNVATYELLFGLYNFHWRAYTALGHTNRIRKLAEEIIPKILHPQIPYRPFGLSGRNGDIYNRVTYWDLVPNSFGVHIMPYIGFGVFKTPDFLFYVRVQRPGIAAYVTNSFETEKIFALAWMQLPKLYFRNYKSFLDYDATLTGKSLMDSPGLLLIKDEDYSSNILSPSNENLKAYHVDDGSIDSFIGTVRSSKERDAIFWKNKYKFSLIYGNCTITEIGMVWDTTVSVRLEFDNQSNNKLVYRYTKPGHCFATKVDLLNYDEIKSYLDNGVVNIPARKNIVLELAVGIKAEHRGKFTCYDRSVKYDTDCISFSVETVKLNETFVVKDENGLIIAGGSSSSDPEHSFKHENVTFVRNKGNFMYYPNETH</sequence>
<proteinExistence type="predicted"/>
<keyword evidence="1" id="KW-0812">Transmembrane</keyword>
<keyword evidence="1" id="KW-1133">Transmembrane helix</keyword>